<feature type="region of interest" description="Disordered" evidence="1">
    <location>
        <begin position="1"/>
        <end position="45"/>
    </location>
</feature>
<dbReference type="InterPro" id="IPR018289">
    <property type="entry name" value="MULE_transposase_dom"/>
</dbReference>
<dbReference type="EMBL" id="NMUH01001877">
    <property type="protein sequence ID" value="MQL96116.1"/>
    <property type="molecule type" value="Genomic_DNA"/>
</dbReference>
<feature type="domain" description="MULE transposase" evidence="2">
    <location>
        <begin position="242"/>
        <end position="307"/>
    </location>
</feature>
<comment type="caution">
    <text evidence="3">The sequence shown here is derived from an EMBL/GenBank/DDBJ whole genome shotgun (WGS) entry which is preliminary data.</text>
</comment>
<evidence type="ECO:0000259" key="2">
    <source>
        <dbReference type="Pfam" id="PF10551"/>
    </source>
</evidence>
<evidence type="ECO:0000256" key="1">
    <source>
        <dbReference type="SAM" id="MobiDB-lite"/>
    </source>
</evidence>
<reference evidence="3" key="1">
    <citation type="submission" date="2017-07" db="EMBL/GenBank/DDBJ databases">
        <title>Taro Niue Genome Assembly and Annotation.</title>
        <authorList>
            <person name="Atibalentja N."/>
            <person name="Keating K."/>
            <person name="Fields C.J."/>
        </authorList>
    </citation>
    <scope>NUCLEOTIDE SEQUENCE</scope>
    <source>
        <strain evidence="3">Niue_2</strain>
        <tissue evidence="3">Leaf</tissue>
    </source>
</reference>
<evidence type="ECO:0000313" key="4">
    <source>
        <dbReference type="Proteomes" id="UP000652761"/>
    </source>
</evidence>
<evidence type="ECO:0000313" key="3">
    <source>
        <dbReference type="EMBL" id="MQL96116.1"/>
    </source>
</evidence>
<dbReference type="Pfam" id="PF10551">
    <property type="entry name" value="MULE"/>
    <property type="match status" value="1"/>
</dbReference>
<dbReference type="Proteomes" id="UP000652761">
    <property type="component" value="Unassembled WGS sequence"/>
</dbReference>
<dbReference type="AlphaFoldDB" id="A0A843VM36"/>
<feature type="compositionally biased region" description="Polar residues" evidence="1">
    <location>
        <begin position="8"/>
        <end position="19"/>
    </location>
</feature>
<name>A0A843VM36_COLES</name>
<dbReference type="PANTHER" id="PTHR47718">
    <property type="entry name" value="OS01G0519700 PROTEIN"/>
    <property type="match status" value="1"/>
</dbReference>
<protein>
    <recommendedName>
        <fullName evidence="2">MULE transposase domain-containing protein</fullName>
    </recommendedName>
</protein>
<keyword evidence="4" id="KW-1185">Reference proteome</keyword>
<dbReference type="OrthoDB" id="639356at2759"/>
<gene>
    <name evidence="3" type="ORF">Taro_028788</name>
</gene>
<accession>A0A843VM36</accession>
<organism evidence="3 4">
    <name type="scientific">Colocasia esculenta</name>
    <name type="common">Wild taro</name>
    <name type="synonym">Arum esculentum</name>
    <dbReference type="NCBI Taxonomy" id="4460"/>
    <lineage>
        <taxon>Eukaryota</taxon>
        <taxon>Viridiplantae</taxon>
        <taxon>Streptophyta</taxon>
        <taxon>Embryophyta</taxon>
        <taxon>Tracheophyta</taxon>
        <taxon>Spermatophyta</taxon>
        <taxon>Magnoliopsida</taxon>
        <taxon>Liliopsida</taxon>
        <taxon>Araceae</taxon>
        <taxon>Aroideae</taxon>
        <taxon>Colocasieae</taxon>
        <taxon>Colocasia</taxon>
    </lineage>
</organism>
<proteinExistence type="predicted"/>
<sequence>MVPKKLNAMQSTTKSSSMENVAMQCGSPAPEVEDDLNHDKGESESLEPFDDMIFKSISDAQKLYNTYAKRVGFGIRGGKDAISHRDSSKIGCKTSVRVRHDKDTNTYIMYDVILEYNHILHPTTAMYFRSHRKICTPKKAEILNMRSVGISTSNIVLAMAKRKGGIQQLEWIEKDCINFLDKERQTQLKEGDAKTMINHFQTMQVRDPTFFYTIAVNDNGTLRNVFWIDGRSRTSCTYFADVICFNTTYLTNTYQMPFALFVGVNHHGQSILLRCALLTNEKIEKANGGIHPRAIITDQDKAIEAAVA</sequence>